<dbReference type="KEGG" id="pbn:PADG_12109"/>
<proteinExistence type="predicted"/>
<gene>
    <name evidence="1" type="ORF">PADG_12109</name>
</gene>
<dbReference type="RefSeq" id="XP_010761967.1">
    <property type="nucleotide sequence ID" value="XM_010763665.1"/>
</dbReference>
<organism evidence="1 2">
    <name type="scientific">Paracoccidioides brasiliensis (strain Pb18)</name>
    <dbReference type="NCBI Taxonomy" id="502780"/>
    <lineage>
        <taxon>Eukaryota</taxon>
        <taxon>Fungi</taxon>
        <taxon>Dikarya</taxon>
        <taxon>Ascomycota</taxon>
        <taxon>Pezizomycotina</taxon>
        <taxon>Eurotiomycetes</taxon>
        <taxon>Eurotiomycetidae</taxon>
        <taxon>Onygenales</taxon>
        <taxon>Ajellomycetaceae</taxon>
        <taxon>Paracoccidioides</taxon>
    </lineage>
</organism>
<evidence type="ECO:0000313" key="1">
    <source>
        <dbReference type="EMBL" id="KGM91794.1"/>
    </source>
</evidence>
<evidence type="ECO:0000313" key="2">
    <source>
        <dbReference type="Proteomes" id="UP000001628"/>
    </source>
</evidence>
<dbReference type="EMBL" id="KN275964">
    <property type="protein sequence ID" value="KGM91794.1"/>
    <property type="molecule type" value="Genomic_DNA"/>
</dbReference>
<sequence>MNRGGSEYGRIGLRNLKAVALLDRMGEHRWPPKASPSVGNCWINENVVLENGEPENVSKQPTELVMLGDDGSVSYTLPLEEPLQL</sequence>
<accession>A0A0A0HRI2</accession>
<dbReference type="AlphaFoldDB" id="A0A0A0HRI2"/>
<dbReference type="HOGENOM" id="CLU_2513263_0_0_1"/>
<dbReference type="Proteomes" id="UP000001628">
    <property type="component" value="Unassembled WGS sequence"/>
</dbReference>
<dbReference type="InParanoid" id="A0A0A0HRI2"/>
<protein>
    <submittedName>
        <fullName evidence="1">Uncharacterized protein</fullName>
    </submittedName>
</protein>
<reference evidence="1 2" key="1">
    <citation type="journal article" date="2011" name="PLoS Genet.">
        <title>Comparative genomic analysis of human fungal pathogens causing paracoccidioidomycosis.</title>
        <authorList>
            <person name="Desjardins C.A."/>
            <person name="Champion M.D."/>
            <person name="Holder J.W."/>
            <person name="Muszewska A."/>
            <person name="Goldberg J."/>
            <person name="Bailao A.M."/>
            <person name="Brigido M.M."/>
            <person name="Ferreira M.E."/>
            <person name="Garcia A.M."/>
            <person name="Grynberg M."/>
            <person name="Gujja S."/>
            <person name="Heiman D.I."/>
            <person name="Henn M.R."/>
            <person name="Kodira C.D."/>
            <person name="Leon-Narvaez H."/>
            <person name="Longo L.V."/>
            <person name="Ma L.J."/>
            <person name="Malavazi I."/>
            <person name="Matsuo A.L."/>
            <person name="Morais F.V."/>
            <person name="Pereira M."/>
            <person name="Rodriguez-Brito S."/>
            <person name="Sakthikumar S."/>
            <person name="Salem-Izacc S.M."/>
            <person name="Sykes S.M."/>
            <person name="Teixeira M.M."/>
            <person name="Vallejo M.C."/>
            <person name="Walter M.E."/>
            <person name="Yandava C."/>
            <person name="Young S."/>
            <person name="Zeng Q."/>
            <person name="Zucker J."/>
            <person name="Felipe M.S."/>
            <person name="Goldman G.H."/>
            <person name="Haas B.J."/>
            <person name="McEwen J.G."/>
            <person name="Nino-Vega G."/>
            <person name="Puccia R."/>
            <person name="San-Blas G."/>
            <person name="Soares C.M."/>
            <person name="Birren B.W."/>
            <person name="Cuomo C.A."/>
        </authorList>
    </citation>
    <scope>NUCLEOTIDE SEQUENCE [LARGE SCALE GENOMIC DNA]</scope>
    <source>
        <strain evidence="1 2">Pb18</strain>
    </source>
</reference>
<dbReference type="VEuPathDB" id="FungiDB:PADG_12109"/>
<dbReference type="GeneID" id="22588006"/>
<name>A0A0A0HRI2_PARBD</name>
<keyword evidence="2" id="KW-1185">Reference proteome</keyword>